<keyword evidence="1" id="KW-0808">Transferase</keyword>
<keyword evidence="3" id="KW-1185">Reference proteome</keyword>
<accession>A0A0A1TR19</accession>
<dbReference type="HOGENOM" id="CLU_906689_0_0_1"/>
<organism evidence="2 3">
    <name type="scientific">[Torrubiella] hemipterigena</name>
    <dbReference type="NCBI Taxonomy" id="1531966"/>
    <lineage>
        <taxon>Eukaryota</taxon>
        <taxon>Fungi</taxon>
        <taxon>Dikarya</taxon>
        <taxon>Ascomycota</taxon>
        <taxon>Pezizomycotina</taxon>
        <taxon>Sordariomycetes</taxon>
        <taxon>Hypocreomycetidae</taxon>
        <taxon>Hypocreales</taxon>
        <taxon>Clavicipitaceae</taxon>
        <taxon>Clavicipitaceae incertae sedis</taxon>
        <taxon>'Torrubiella' clade</taxon>
    </lineage>
</organism>
<sequence>MPLLVPQTDEILELDIPQHADILSAQQGLYGHDRRETNVVRWSTVNCSATEFQRSGNRLRSSLYREPRTTKLLISVHIDATHNEDDVRMAISTAMLNVHGVNDKKIPGLSLSWKDVVVLLVGSVDNMKPEVVGLLQRLGIYRAEELNSIDKGSVGQTFEYTTLLSPYGVSDKPSPSASPCQLALYTSHTPLTAEEAHKWTIYAIADTLQADIWIPLPVGQTVGTPETAFSQAINEFHSNERYLSMTIKDYSSGSLATAQILSPFASRENIEHVDRKGVVLQEALQARDKVRAYRLSLESLPVVLTFE</sequence>
<name>A0A0A1TR19_9HYPO</name>
<keyword evidence="1" id="KW-1003">Cell membrane</keyword>
<dbReference type="Pfam" id="PF01644">
    <property type="entry name" value="Chitin_synth_1"/>
    <property type="match status" value="1"/>
</dbReference>
<dbReference type="EC" id="2.4.1.16" evidence="1"/>
<dbReference type="GO" id="GO:0004100">
    <property type="term" value="F:chitin synthase activity"/>
    <property type="evidence" value="ECO:0007669"/>
    <property type="project" value="UniProtKB-UniRule"/>
</dbReference>
<dbReference type="STRING" id="1531966.A0A0A1TR19"/>
<reference evidence="2 3" key="1">
    <citation type="journal article" date="2015" name="Genome Announc.">
        <title>Draft Genome Sequence and Gene Annotation of the Entomopathogenic Fungus Verticillium hemipterigenum.</title>
        <authorList>
            <person name="Horn F."/>
            <person name="Habel A."/>
            <person name="Scharf D.H."/>
            <person name="Dworschak J."/>
            <person name="Brakhage A.A."/>
            <person name="Guthke R."/>
            <person name="Hertweck C."/>
            <person name="Linde J."/>
        </authorList>
    </citation>
    <scope>NUCLEOTIDE SEQUENCE [LARGE SCALE GENOMIC DNA]</scope>
</reference>
<dbReference type="OrthoDB" id="3594836at2759"/>
<keyword evidence="1" id="KW-0472">Membrane</keyword>
<evidence type="ECO:0000256" key="1">
    <source>
        <dbReference type="RuleBase" id="RU366040"/>
    </source>
</evidence>
<evidence type="ECO:0000313" key="3">
    <source>
        <dbReference type="Proteomes" id="UP000039046"/>
    </source>
</evidence>
<dbReference type="EMBL" id="CDHN01000005">
    <property type="protein sequence ID" value="CEJ93597.1"/>
    <property type="molecule type" value="Genomic_DNA"/>
</dbReference>
<dbReference type="AlphaFoldDB" id="A0A0A1TR19"/>
<keyword evidence="1" id="KW-0961">Cell wall biogenesis/degradation</keyword>
<protein>
    <recommendedName>
        <fullName evidence="1">Chitin synthase</fullName>
        <ecNumber evidence="1">2.4.1.16</ecNumber>
    </recommendedName>
</protein>
<dbReference type="Proteomes" id="UP000039046">
    <property type="component" value="Unassembled WGS sequence"/>
</dbReference>
<proteinExistence type="inferred from homology"/>
<comment type="function">
    <text evidence="1">Polymerizes chitin, a structural polymer of the cell wall and septum, by transferring the sugar moiety of UDP-GlcNAc to the non-reducing end of the growing chitin polymer.</text>
</comment>
<dbReference type="GO" id="GO:0005886">
    <property type="term" value="C:plasma membrane"/>
    <property type="evidence" value="ECO:0007669"/>
    <property type="project" value="UniProtKB-SubCell"/>
</dbReference>
<comment type="catalytic activity">
    <reaction evidence="1">
        <text>[(1-&gt;4)-N-acetyl-beta-D-glucosaminyl](n) + UDP-N-acetyl-alpha-D-glucosamine = [(1-&gt;4)-N-acetyl-beta-D-glucosaminyl](n+1) + UDP + H(+)</text>
        <dbReference type="Rhea" id="RHEA:16637"/>
        <dbReference type="Rhea" id="RHEA-COMP:9593"/>
        <dbReference type="Rhea" id="RHEA-COMP:9595"/>
        <dbReference type="ChEBI" id="CHEBI:15378"/>
        <dbReference type="ChEBI" id="CHEBI:17029"/>
        <dbReference type="ChEBI" id="CHEBI:57705"/>
        <dbReference type="ChEBI" id="CHEBI:58223"/>
        <dbReference type="EC" id="2.4.1.16"/>
    </reaction>
</comment>
<gene>
    <name evidence="2" type="ORF">VHEMI09175</name>
</gene>
<dbReference type="GO" id="GO:0006031">
    <property type="term" value="P:chitin biosynthetic process"/>
    <property type="evidence" value="ECO:0007669"/>
    <property type="project" value="UniProtKB-UniRule"/>
</dbReference>
<dbReference type="GO" id="GO:0071555">
    <property type="term" value="P:cell wall organization"/>
    <property type="evidence" value="ECO:0007669"/>
    <property type="project" value="UniProtKB-KW"/>
</dbReference>
<evidence type="ECO:0000313" key="2">
    <source>
        <dbReference type="EMBL" id="CEJ93597.1"/>
    </source>
</evidence>
<comment type="similarity">
    <text evidence="1">Belongs to the chitin synthase family.</text>
</comment>
<keyword evidence="1" id="KW-0328">Glycosyltransferase</keyword>
<comment type="subcellular location">
    <subcellularLocation>
        <location evidence="1">Cell membrane</location>
        <topology evidence="1">Multi-pass membrane protein</topology>
    </subcellularLocation>
</comment>